<dbReference type="Pfam" id="PF13470">
    <property type="entry name" value="PIN_3"/>
    <property type="match status" value="1"/>
</dbReference>
<dbReference type="EMBL" id="PGTN01000350">
    <property type="protein sequence ID" value="PJF46244.1"/>
    <property type="molecule type" value="Genomic_DNA"/>
</dbReference>
<dbReference type="PANTHER" id="PTHR34610">
    <property type="entry name" value="SSL7007 PROTEIN"/>
    <property type="match status" value="1"/>
</dbReference>
<organism evidence="2 3">
    <name type="scientific">Candidatus Thermofonsia Clade 3 bacterium</name>
    <dbReference type="NCBI Taxonomy" id="2364212"/>
    <lineage>
        <taxon>Bacteria</taxon>
        <taxon>Bacillati</taxon>
        <taxon>Chloroflexota</taxon>
        <taxon>Candidatus Thermofontia</taxon>
        <taxon>Candidatus Thermofonsia Clade 3</taxon>
    </lineage>
</organism>
<dbReference type="AlphaFoldDB" id="A0A2M8Q8Y7"/>
<evidence type="ECO:0000259" key="1">
    <source>
        <dbReference type="Pfam" id="PF13470"/>
    </source>
</evidence>
<accession>A0A2M8Q8Y7</accession>
<dbReference type="InterPro" id="IPR002850">
    <property type="entry name" value="PIN_toxin-like"/>
</dbReference>
<dbReference type="PANTHER" id="PTHR34610:SF3">
    <property type="entry name" value="SSL7007 PROTEIN"/>
    <property type="match status" value="1"/>
</dbReference>
<name>A0A2M8Q8Y7_9CHLR</name>
<proteinExistence type="predicted"/>
<protein>
    <submittedName>
        <fullName evidence="2">PIN domain-containing protein</fullName>
    </submittedName>
</protein>
<feature type="domain" description="PIN" evidence="1">
    <location>
        <begin position="3"/>
        <end position="113"/>
    </location>
</feature>
<evidence type="ECO:0000313" key="2">
    <source>
        <dbReference type="EMBL" id="PJF46244.1"/>
    </source>
</evidence>
<gene>
    <name evidence="2" type="ORF">CUN48_14785</name>
</gene>
<dbReference type="Proteomes" id="UP000230790">
    <property type="component" value="Unassembled WGS sequence"/>
</dbReference>
<dbReference type="SUPFAM" id="SSF88723">
    <property type="entry name" value="PIN domain-like"/>
    <property type="match status" value="1"/>
</dbReference>
<evidence type="ECO:0000313" key="3">
    <source>
        <dbReference type="Proteomes" id="UP000230790"/>
    </source>
</evidence>
<dbReference type="CDD" id="cd09854">
    <property type="entry name" value="PIN_VapC-like"/>
    <property type="match status" value="1"/>
</dbReference>
<dbReference type="InterPro" id="IPR002716">
    <property type="entry name" value="PIN_dom"/>
</dbReference>
<comment type="caution">
    <text evidence="2">The sequence shown here is derived from an EMBL/GenBank/DDBJ whole genome shotgun (WGS) entry which is preliminary data.</text>
</comment>
<dbReference type="InterPro" id="IPR029060">
    <property type="entry name" value="PIN-like_dom_sf"/>
</dbReference>
<reference evidence="2 3" key="1">
    <citation type="submission" date="2017-11" db="EMBL/GenBank/DDBJ databases">
        <title>Evolution of Phototrophy in the Chloroflexi Phylum Driven by Horizontal Gene Transfer.</title>
        <authorList>
            <person name="Ward L.M."/>
            <person name="Hemp J."/>
            <person name="Shih P.M."/>
            <person name="Mcglynn S.E."/>
            <person name="Fischer W."/>
        </authorList>
    </citation>
    <scope>NUCLEOTIDE SEQUENCE [LARGE SCALE GENOMIC DNA]</scope>
    <source>
        <strain evidence="2">JP3_7</strain>
    </source>
</reference>
<sequence length="139" mass="15370">MVRLVVDTNVFVAALRSGGGAAREVLRRCLTGHYRPLSGNALWQEYCDLLAREGWSQEMTAEQQQAVPAALAARGEWVTLYHLWRPNLPDEADNHLVELALAGGAAGIVTHNARDPLRGELKFETLRVVTPAQCLEVWP</sequence>